<dbReference type="Proteomes" id="UP001152888">
    <property type="component" value="Unassembled WGS sequence"/>
</dbReference>
<proteinExistence type="predicted"/>
<evidence type="ECO:0000313" key="1">
    <source>
        <dbReference type="EMBL" id="CAH1975954.1"/>
    </source>
</evidence>
<dbReference type="AlphaFoldDB" id="A0A9P0PAX5"/>
<dbReference type="EMBL" id="CAKOFQ010006841">
    <property type="protein sequence ID" value="CAH1975954.1"/>
    <property type="molecule type" value="Genomic_DNA"/>
</dbReference>
<name>A0A9P0PAX5_ACAOB</name>
<reference evidence="1" key="1">
    <citation type="submission" date="2022-03" db="EMBL/GenBank/DDBJ databases">
        <authorList>
            <person name="Sayadi A."/>
        </authorList>
    </citation>
    <scope>NUCLEOTIDE SEQUENCE</scope>
</reference>
<organism evidence="1 2">
    <name type="scientific">Acanthoscelides obtectus</name>
    <name type="common">Bean weevil</name>
    <name type="synonym">Bruchus obtectus</name>
    <dbReference type="NCBI Taxonomy" id="200917"/>
    <lineage>
        <taxon>Eukaryota</taxon>
        <taxon>Metazoa</taxon>
        <taxon>Ecdysozoa</taxon>
        <taxon>Arthropoda</taxon>
        <taxon>Hexapoda</taxon>
        <taxon>Insecta</taxon>
        <taxon>Pterygota</taxon>
        <taxon>Neoptera</taxon>
        <taxon>Endopterygota</taxon>
        <taxon>Coleoptera</taxon>
        <taxon>Polyphaga</taxon>
        <taxon>Cucujiformia</taxon>
        <taxon>Chrysomeloidea</taxon>
        <taxon>Chrysomelidae</taxon>
        <taxon>Bruchinae</taxon>
        <taxon>Bruchini</taxon>
        <taxon>Acanthoscelides</taxon>
    </lineage>
</organism>
<sequence>MKRHYTTLHEKTFRQYSGDSRQAIITDYKKKLKQQTSFFKKSDSDNKCSIALSYKIALEIAKTKNLLVMECLSKSVQ</sequence>
<dbReference type="OrthoDB" id="6623314at2759"/>
<evidence type="ECO:0000313" key="2">
    <source>
        <dbReference type="Proteomes" id="UP001152888"/>
    </source>
</evidence>
<accession>A0A9P0PAX5</accession>
<gene>
    <name evidence="1" type="ORF">ACAOBT_LOCUS11867</name>
</gene>
<comment type="caution">
    <text evidence="1">The sequence shown here is derived from an EMBL/GenBank/DDBJ whole genome shotgun (WGS) entry which is preliminary data.</text>
</comment>
<keyword evidence="2" id="KW-1185">Reference proteome</keyword>
<protein>
    <submittedName>
        <fullName evidence="1">Uncharacterized protein</fullName>
    </submittedName>
</protein>